<dbReference type="SUPFAM" id="SSF100950">
    <property type="entry name" value="NagB/RpiA/CoA transferase-like"/>
    <property type="match status" value="1"/>
</dbReference>
<dbReference type="Proteomes" id="UP001205566">
    <property type="component" value="Unassembled WGS sequence"/>
</dbReference>
<dbReference type="Pfam" id="PF13336">
    <property type="entry name" value="AcetylCoA_hyd_C"/>
    <property type="match status" value="1"/>
</dbReference>
<dbReference type="PANTHER" id="PTHR21432">
    <property type="entry name" value="ACETYL-COA HYDROLASE-RELATED"/>
    <property type="match status" value="1"/>
</dbReference>
<evidence type="ECO:0000313" key="2">
    <source>
        <dbReference type="EMBL" id="MCQ3830346.1"/>
    </source>
</evidence>
<gene>
    <name evidence="2" type="ORF">HXX02_12900</name>
</gene>
<dbReference type="Gene3D" id="3.40.1080.20">
    <property type="entry name" value="Acetyl-CoA hydrolase/transferase C-terminal domain"/>
    <property type="match status" value="1"/>
</dbReference>
<dbReference type="Gene3D" id="3.40.1080.10">
    <property type="entry name" value="Glutaconate Coenzyme A-transferase"/>
    <property type="match status" value="1"/>
</dbReference>
<dbReference type="RefSeq" id="WP_255875299.1">
    <property type="nucleotide sequence ID" value="NZ_JACASI010000033.1"/>
</dbReference>
<protein>
    <submittedName>
        <fullName evidence="2">Acetyl-CoA hydrolase</fullName>
    </submittedName>
</protein>
<reference evidence="2" key="1">
    <citation type="thesis" date="2020" institute="Technische Universitat Dresden" country="Dresden, Germany">
        <title>The Agarolytic System of Microbulbifer elongatus PORT2, Isolated from Batu Karas, Pangandaran West Java Indonesia.</title>
        <authorList>
            <person name="Anggraeni S.R."/>
        </authorList>
    </citation>
    <scope>NUCLEOTIDE SEQUENCE</scope>
    <source>
        <strain evidence="2">PORT2</strain>
    </source>
</reference>
<evidence type="ECO:0000313" key="3">
    <source>
        <dbReference type="Proteomes" id="UP001205566"/>
    </source>
</evidence>
<dbReference type="EMBL" id="JACASI010000033">
    <property type="protein sequence ID" value="MCQ3830346.1"/>
    <property type="molecule type" value="Genomic_DNA"/>
</dbReference>
<dbReference type="Gene3D" id="3.30.750.70">
    <property type="entry name" value="4-hydroxybutyrate coenzyme like domains"/>
    <property type="match status" value="1"/>
</dbReference>
<organism evidence="2 3">
    <name type="scientific">Microbulbifer elongatus</name>
    <dbReference type="NCBI Taxonomy" id="86173"/>
    <lineage>
        <taxon>Bacteria</taxon>
        <taxon>Pseudomonadati</taxon>
        <taxon>Pseudomonadota</taxon>
        <taxon>Gammaproteobacteria</taxon>
        <taxon>Cellvibrionales</taxon>
        <taxon>Microbulbiferaceae</taxon>
        <taxon>Microbulbifer</taxon>
    </lineage>
</organism>
<dbReference type="PANTHER" id="PTHR21432:SF20">
    <property type="entry name" value="ACETYL-COA HYDROLASE"/>
    <property type="match status" value="1"/>
</dbReference>
<accession>A0ABT1P2M2</accession>
<dbReference type="GO" id="GO:0016787">
    <property type="term" value="F:hydrolase activity"/>
    <property type="evidence" value="ECO:0007669"/>
    <property type="project" value="UniProtKB-KW"/>
</dbReference>
<keyword evidence="2" id="KW-0378">Hydrolase</keyword>
<feature type="domain" description="Acetyl-CoA hydrolase/transferase C-terminal" evidence="1">
    <location>
        <begin position="439"/>
        <end position="602"/>
    </location>
</feature>
<dbReference type="InterPro" id="IPR038460">
    <property type="entry name" value="AcetylCoA_hyd_C_sf"/>
</dbReference>
<sequence length="752" mass="82648">MASSASAPESFDRAEACVDAVLDKVGKRIVLGLPLGIGKANHFANALYARAEADPEISLTIFTALTLERPSGSSELERRFVQPLLDRLYQDYQDLAYNQARRKGLLPENVEVCEFFMQPGSLLNSSSAQQSYVSSNYTHVPRDLLDRGVNVVAQMVTPALDDSGDFSLSCNPDLTLPLLALARQRRYGPITMVGEVNSRLPFVGGDARVPASMFDVVLSGPVFNEDIFPAPNPPVRLTDYALGFHIAGLVKDGGTLQVGIGALGDAVCHVLGLRQNKNLDFVDILEALQTDKPSSLCKLPLETGRFELGIYGASEMVPEGFFHLRDAGVLVRKVYPDTALQQLLNEGRISETVDERMLLALRDIGRIQSPLSEQDTRFLQTMGIVDPSYSWRGHRFLDEGGEMEECDLHSSKGREKLLGDCAGKSLKLGTWLHGGFYLGSTRLYQRLRNMPTGDMAGINMTAIDFINDMLKNPDLKIAQRQHARFVNSAMMVTLNGAVISDGLEDGRVVSGVGGQYNFVAQAHELPGGRSIIALPSTRHSGGRVCSNIVWEYPHCTIPRHLRDMVVTEYGVADLRGKSDRDVIVAMLCIADSRFQQELLEKAQDAGKVETGYCIPDAFTNNTPERIQAVFTQGHRPGLLPYYPLGTDLTEEEGRLAVALKAVKEEGRKIWELWPILRQGLKACKSDSPEFRSVHACLDRMGFDRSDNFEHRLEAYVVAGALVRFYDERRPLGETAENITSGAAHTQSGSAAG</sequence>
<dbReference type="InterPro" id="IPR046433">
    <property type="entry name" value="ActCoA_hydro"/>
</dbReference>
<comment type="caution">
    <text evidence="2">The sequence shown here is derived from an EMBL/GenBank/DDBJ whole genome shotgun (WGS) entry which is preliminary data.</text>
</comment>
<dbReference type="InterPro" id="IPR026888">
    <property type="entry name" value="AcetylCoA_hyd_C"/>
</dbReference>
<evidence type="ECO:0000259" key="1">
    <source>
        <dbReference type="Pfam" id="PF13336"/>
    </source>
</evidence>
<dbReference type="InterPro" id="IPR037171">
    <property type="entry name" value="NagB/RpiA_transferase-like"/>
</dbReference>
<name>A0ABT1P2M2_9GAMM</name>
<keyword evidence="3" id="KW-1185">Reference proteome</keyword>
<proteinExistence type="predicted"/>